<keyword evidence="2" id="KW-1185">Reference proteome</keyword>
<protein>
    <submittedName>
        <fullName evidence="1">Uncharacterized protein</fullName>
    </submittedName>
</protein>
<evidence type="ECO:0000313" key="2">
    <source>
        <dbReference type="Proteomes" id="UP000823775"/>
    </source>
</evidence>
<name>A0ABS8VJS6_DATST</name>
<sequence>MESSTGDHPNLATDVAVAIPGSSSVVLGIDYNHPLFLHPSNIVAYKSSPFNLQLEVGRSITGILGANPAVALGNYEAAMFTISINQNQRFKKNYNLQCEVWKCKGHTKETDSEWWDFLLISRRKSLVLLQLIMCSLRLIIPSPHDMDKKLESQLSLLKYHKMEKFKLDNALKLHQIYLLRIRMNKSYAAEQGTNILFQHNR</sequence>
<accession>A0ABS8VJS6</accession>
<reference evidence="1 2" key="1">
    <citation type="journal article" date="2021" name="BMC Genomics">
        <title>Datura genome reveals duplications of psychoactive alkaloid biosynthetic genes and high mutation rate following tissue culture.</title>
        <authorList>
            <person name="Rajewski A."/>
            <person name="Carter-House D."/>
            <person name="Stajich J."/>
            <person name="Litt A."/>
        </authorList>
    </citation>
    <scope>NUCLEOTIDE SEQUENCE [LARGE SCALE GENOMIC DNA]</scope>
    <source>
        <strain evidence="1">AR-01</strain>
    </source>
</reference>
<dbReference type="Proteomes" id="UP000823775">
    <property type="component" value="Unassembled WGS sequence"/>
</dbReference>
<comment type="caution">
    <text evidence="1">The sequence shown here is derived from an EMBL/GenBank/DDBJ whole genome shotgun (WGS) entry which is preliminary data.</text>
</comment>
<gene>
    <name evidence="1" type="ORF">HAX54_038450</name>
</gene>
<organism evidence="1 2">
    <name type="scientific">Datura stramonium</name>
    <name type="common">Jimsonweed</name>
    <name type="synonym">Common thornapple</name>
    <dbReference type="NCBI Taxonomy" id="4076"/>
    <lineage>
        <taxon>Eukaryota</taxon>
        <taxon>Viridiplantae</taxon>
        <taxon>Streptophyta</taxon>
        <taxon>Embryophyta</taxon>
        <taxon>Tracheophyta</taxon>
        <taxon>Spermatophyta</taxon>
        <taxon>Magnoliopsida</taxon>
        <taxon>eudicotyledons</taxon>
        <taxon>Gunneridae</taxon>
        <taxon>Pentapetalae</taxon>
        <taxon>asterids</taxon>
        <taxon>lamiids</taxon>
        <taxon>Solanales</taxon>
        <taxon>Solanaceae</taxon>
        <taxon>Solanoideae</taxon>
        <taxon>Datureae</taxon>
        <taxon>Datura</taxon>
    </lineage>
</organism>
<evidence type="ECO:0000313" key="1">
    <source>
        <dbReference type="EMBL" id="MCE0481053.1"/>
    </source>
</evidence>
<dbReference type="EMBL" id="JACEIK010005252">
    <property type="protein sequence ID" value="MCE0481053.1"/>
    <property type="molecule type" value="Genomic_DNA"/>
</dbReference>
<proteinExistence type="predicted"/>